<reference evidence="2" key="1">
    <citation type="submission" date="2016-04" db="EMBL/GenBank/DDBJ databases">
        <authorList>
            <person name="Evans L.H."/>
            <person name="Alamgir A."/>
            <person name="Owens N."/>
            <person name="Weber N.D."/>
            <person name="Virtaneva K."/>
            <person name="Barbian K."/>
            <person name="Babar A."/>
            <person name="Rosenke K."/>
        </authorList>
    </citation>
    <scope>NUCLEOTIDE SEQUENCE</scope>
    <source>
        <strain evidence="2">Nono1</strain>
    </source>
</reference>
<name>A0A1M4EAX3_9ACTN</name>
<accession>A0A1M4EAX3</accession>
<dbReference type="AlphaFoldDB" id="A0A1M4EAX3"/>
<dbReference type="PANTHER" id="PTHR35446:SF2">
    <property type="entry name" value="CARBOXYMUCONOLACTONE DECARBOXYLASE-LIKE DOMAIN-CONTAINING PROTEIN"/>
    <property type="match status" value="1"/>
</dbReference>
<dbReference type="EMBL" id="LT559118">
    <property type="protein sequence ID" value="SBO95882.1"/>
    <property type="molecule type" value="Genomic_DNA"/>
</dbReference>
<proteinExistence type="predicted"/>
<dbReference type="RefSeq" id="WP_225275225.1">
    <property type="nucleotide sequence ID" value="NZ_CP084058.1"/>
</dbReference>
<protein>
    <submittedName>
        <fullName evidence="2">Carboxymuconolactone decarboxylase</fullName>
    </submittedName>
</protein>
<feature type="domain" description="Carboxymuconolactone decarboxylase-like" evidence="1">
    <location>
        <begin position="122"/>
        <end position="182"/>
    </location>
</feature>
<dbReference type="InterPro" id="IPR003779">
    <property type="entry name" value="CMD-like"/>
</dbReference>
<sequence length="214" mass="23485">MTNVTFLDNRNTANWPPRWEEFVNHAGGRTAHITLHSDEPGIRGLFRYRPEAAQPLNLLSEVLLCGDGTLTRGERELIAAYVSSLNRCRFCYHTHAAFAAVRVPGGMELVDQVRADPETAPVPGKLKALLAIAAAVQRGGQEVTPEHVAAARREGATDDEIHDTVLIAAAFCMYNRYVDGLATLACDDPEHYAERARLTSGYVATWNDALREAS</sequence>
<organism evidence="2">
    <name type="scientific">Nonomuraea gerenzanensis</name>
    <dbReference type="NCBI Taxonomy" id="93944"/>
    <lineage>
        <taxon>Bacteria</taxon>
        <taxon>Bacillati</taxon>
        <taxon>Actinomycetota</taxon>
        <taxon>Actinomycetes</taxon>
        <taxon>Streptosporangiales</taxon>
        <taxon>Streptosporangiaceae</taxon>
        <taxon>Nonomuraea</taxon>
    </lineage>
</organism>
<dbReference type="PANTHER" id="PTHR35446">
    <property type="entry name" value="SI:CH211-175M2.5"/>
    <property type="match status" value="1"/>
</dbReference>
<gene>
    <name evidence="2" type="ORF">BN4615_P5398</name>
</gene>
<dbReference type="Pfam" id="PF02627">
    <property type="entry name" value="CMD"/>
    <property type="match status" value="2"/>
</dbReference>
<dbReference type="InterPro" id="IPR029032">
    <property type="entry name" value="AhpD-like"/>
</dbReference>
<dbReference type="Gene3D" id="1.20.1290.10">
    <property type="entry name" value="AhpD-like"/>
    <property type="match status" value="1"/>
</dbReference>
<dbReference type="SUPFAM" id="SSF69118">
    <property type="entry name" value="AhpD-like"/>
    <property type="match status" value="1"/>
</dbReference>
<evidence type="ECO:0000313" key="2">
    <source>
        <dbReference type="EMBL" id="SBO95882.1"/>
    </source>
</evidence>
<dbReference type="GO" id="GO:0051920">
    <property type="term" value="F:peroxiredoxin activity"/>
    <property type="evidence" value="ECO:0007669"/>
    <property type="project" value="InterPro"/>
</dbReference>
<feature type="domain" description="Carboxymuconolactone decarboxylase-like" evidence="1">
    <location>
        <begin position="50"/>
        <end position="99"/>
    </location>
</feature>
<evidence type="ECO:0000259" key="1">
    <source>
        <dbReference type="Pfam" id="PF02627"/>
    </source>
</evidence>